<keyword evidence="2" id="KW-1185">Reference proteome</keyword>
<gene>
    <name evidence="1" type="ORF">MiSe_66480</name>
</gene>
<dbReference type="Proteomes" id="UP001050975">
    <property type="component" value="Unassembled WGS sequence"/>
</dbReference>
<protein>
    <recommendedName>
        <fullName evidence="3">Host attachment protein</fullName>
    </recommendedName>
</protein>
<organism evidence="1 2">
    <name type="scientific">Microseira wollei NIES-4236</name>
    <dbReference type="NCBI Taxonomy" id="2530354"/>
    <lineage>
        <taxon>Bacteria</taxon>
        <taxon>Bacillati</taxon>
        <taxon>Cyanobacteriota</taxon>
        <taxon>Cyanophyceae</taxon>
        <taxon>Oscillatoriophycideae</taxon>
        <taxon>Aerosakkonematales</taxon>
        <taxon>Aerosakkonemataceae</taxon>
        <taxon>Microseira</taxon>
    </lineage>
</organism>
<evidence type="ECO:0000313" key="1">
    <source>
        <dbReference type="EMBL" id="GET41834.1"/>
    </source>
</evidence>
<proteinExistence type="predicted"/>
<dbReference type="AlphaFoldDB" id="A0AAV3XMD6"/>
<name>A0AAV3XMD6_9CYAN</name>
<dbReference type="RefSeq" id="WP_226588486.1">
    <property type="nucleotide sequence ID" value="NZ_BLAY01000136.1"/>
</dbReference>
<dbReference type="InterPro" id="IPR019291">
    <property type="entry name" value="Host_attachment_protein"/>
</dbReference>
<evidence type="ECO:0008006" key="3">
    <source>
        <dbReference type="Google" id="ProtNLM"/>
    </source>
</evidence>
<dbReference type="EMBL" id="BLAY01000136">
    <property type="protein sequence ID" value="GET41834.1"/>
    <property type="molecule type" value="Genomic_DNA"/>
</dbReference>
<accession>A0AAV3XMD6</accession>
<sequence length="164" mass="18452">MIQSLVAVIDGTRARFLCLEQAELPEYESGPNLIERKDISNPTKELAGKELWSNVKTGRNKGSGGQAHAYDDHRQNHVDEFERRFAVAIATEIVNLTQAEQTQRLLLVAEPQILGCVREALAPVLPKNIQLQELAKDLCKLKPQEIHEHLAQKNLLPVRKKMTS</sequence>
<evidence type="ECO:0000313" key="2">
    <source>
        <dbReference type="Proteomes" id="UP001050975"/>
    </source>
</evidence>
<reference evidence="1" key="1">
    <citation type="submission" date="2019-10" db="EMBL/GenBank/DDBJ databases">
        <title>Draft genome sequece of Microseira wollei NIES-4236.</title>
        <authorList>
            <person name="Yamaguchi H."/>
            <person name="Suzuki S."/>
            <person name="Kawachi M."/>
        </authorList>
    </citation>
    <scope>NUCLEOTIDE SEQUENCE</scope>
    <source>
        <strain evidence="1">NIES-4236</strain>
    </source>
</reference>
<comment type="caution">
    <text evidence="1">The sequence shown here is derived from an EMBL/GenBank/DDBJ whole genome shotgun (WGS) entry which is preliminary data.</text>
</comment>
<dbReference type="Pfam" id="PF10116">
    <property type="entry name" value="Host_attach"/>
    <property type="match status" value="1"/>
</dbReference>